<keyword evidence="14" id="KW-1185">Reference proteome</keyword>
<keyword evidence="8" id="KW-0249">Electron transport</keyword>
<evidence type="ECO:0000256" key="1">
    <source>
        <dbReference type="ARBA" id="ARBA00003195"/>
    </source>
</evidence>
<dbReference type="PANTHER" id="PTHR21268">
    <property type="entry name" value="NADH DEHYDROGENASE [UBIQUINONE] IRON-SULFUR PROTEIN 5"/>
    <property type="match status" value="1"/>
</dbReference>
<organism evidence="13 14">
    <name type="scientific">Gnathostoma spinigerum</name>
    <dbReference type="NCBI Taxonomy" id="75299"/>
    <lineage>
        <taxon>Eukaryota</taxon>
        <taxon>Metazoa</taxon>
        <taxon>Ecdysozoa</taxon>
        <taxon>Nematoda</taxon>
        <taxon>Chromadorea</taxon>
        <taxon>Rhabditida</taxon>
        <taxon>Spirurina</taxon>
        <taxon>Gnathostomatomorpha</taxon>
        <taxon>Gnathostomatoidea</taxon>
        <taxon>Gnathostomatidae</taxon>
        <taxon>Gnathostoma</taxon>
    </lineage>
</organism>
<evidence type="ECO:0000256" key="9">
    <source>
        <dbReference type="ARBA" id="ARBA00023128"/>
    </source>
</evidence>
<comment type="similarity">
    <text evidence="4">Belongs to the complex I NDUFS5 subunit family.</text>
</comment>
<comment type="subcellular location">
    <subcellularLocation>
        <location evidence="3">Mitochondrion inner membrane</location>
        <topology evidence="3">Peripheral membrane protein</topology>
    </subcellularLocation>
    <subcellularLocation>
        <location evidence="2">Mitochondrion intermembrane space</location>
    </subcellularLocation>
</comment>
<evidence type="ECO:0000256" key="8">
    <source>
        <dbReference type="ARBA" id="ARBA00022982"/>
    </source>
</evidence>
<dbReference type="EMBL" id="JBGFUD010001230">
    <property type="protein sequence ID" value="MFH4975979.1"/>
    <property type="molecule type" value="Genomic_DNA"/>
</dbReference>
<evidence type="ECO:0000313" key="13">
    <source>
        <dbReference type="EMBL" id="MFH4975979.1"/>
    </source>
</evidence>
<dbReference type="AlphaFoldDB" id="A0ABD6EF47"/>
<protein>
    <recommendedName>
        <fullName evidence="15">Complex I-15 kDa</fullName>
    </recommendedName>
</protein>
<gene>
    <name evidence="13" type="ORF">AB6A40_002688</name>
</gene>
<keyword evidence="10" id="KW-0472">Membrane</keyword>
<feature type="disulfide bond" evidence="12">
    <location>
        <begin position="47"/>
        <end position="60"/>
    </location>
</feature>
<evidence type="ECO:0000256" key="7">
    <source>
        <dbReference type="ARBA" id="ARBA00022792"/>
    </source>
</evidence>
<evidence type="ECO:0000256" key="3">
    <source>
        <dbReference type="ARBA" id="ARBA00004637"/>
    </source>
</evidence>
<proteinExistence type="inferred from homology"/>
<comment type="caution">
    <text evidence="13">The sequence shown here is derived from an EMBL/GenBank/DDBJ whole genome shotgun (WGS) entry which is preliminary data.</text>
</comment>
<dbReference type="Proteomes" id="UP001608902">
    <property type="component" value="Unassembled WGS sequence"/>
</dbReference>
<dbReference type="PROSITE" id="PS51808">
    <property type="entry name" value="CHCH"/>
    <property type="match status" value="1"/>
</dbReference>
<evidence type="ECO:0000313" key="14">
    <source>
        <dbReference type="Proteomes" id="UP001608902"/>
    </source>
</evidence>
<evidence type="ECO:0000256" key="10">
    <source>
        <dbReference type="ARBA" id="ARBA00023136"/>
    </source>
</evidence>
<dbReference type="GO" id="GO:0005758">
    <property type="term" value="C:mitochondrial intermembrane space"/>
    <property type="evidence" value="ECO:0007669"/>
    <property type="project" value="UniProtKB-SubCell"/>
</dbReference>
<sequence>MATGNRMPDNLQTLTPIIQTPLSDHLVAMLSQQGRKCGFFEAQFYRCAEAYGAKLARKYCDLEWRDYRECLSEEKQKKRINAIRMERRKQYLQGKRDTAFLSDHPQPGEYSPDYFSYNRIH</sequence>
<evidence type="ECO:0000256" key="12">
    <source>
        <dbReference type="PIRSR" id="PIRSR619342-50"/>
    </source>
</evidence>
<evidence type="ECO:0000256" key="2">
    <source>
        <dbReference type="ARBA" id="ARBA00004569"/>
    </source>
</evidence>
<keyword evidence="6" id="KW-0679">Respiratory chain</keyword>
<name>A0ABD6EF47_9BILA</name>
<feature type="disulfide bond" evidence="12">
    <location>
        <begin position="37"/>
        <end position="70"/>
    </location>
</feature>
<evidence type="ECO:0008006" key="15">
    <source>
        <dbReference type="Google" id="ProtNLM"/>
    </source>
</evidence>
<dbReference type="Pfam" id="PF10200">
    <property type="entry name" value="Ndufs5"/>
    <property type="match status" value="1"/>
</dbReference>
<keyword evidence="5" id="KW-0813">Transport</keyword>
<accession>A0ABD6EF47</accession>
<dbReference type="InterPro" id="IPR019342">
    <property type="entry name" value="NADH_UbQ_OxRdtase_FeS-su5"/>
</dbReference>
<evidence type="ECO:0000256" key="6">
    <source>
        <dbReference type="ARBA" id="ARBA00022660"/>
    </source>
</evidence>
<keyword evidence="9" id="KW-0496">Mitochondrion</keyword>
<evidence type="ECO:0000256" key="11">
    <source>
        <dbReference type="ARBA" id="ARBA00023157"/>
    </source>
</evidence>
<comment type="function">
    <text evidence="1">Accessory subunit of the mitochondrial membrane respiratory chain NADH dehydrogenase (Complex I), that is believed not to be involved in catalysis. Complex I functions in the transfer of electrons from NADH to the respiratory chain. The immediate electron acceptor for the enzyme is believed to be ubiquinone.</text>
</comment>
<reference evidence="13 14" key="1">
    <citation type="submission" date="2024-08" db="EMBL/GenBank/DDBJ databases">
        <title>Gnathostoma spinigerum genome.</title>
        <authorList>
            <person name="Gonzalez-Bertolin B."/>
            <person name="Monzon S."/>
            <person name="Zaballos A."/>
            <person name="Jimenez P."/>
            <person name="Dekumyoy P."/>
            <person name="Varona S."/>
            <person name="Cuesta I."/>
            <person name="Sumanam S."/>
            <person name="Adisakwattana P."/>
            <person name="Gasser R.B."/>
            <person name="Hernandez-Gonzalez A."/>
            <person name="Young N.D."/>
            <person name="Perteguer M.J."/>
        </authorList>
    </citation>
    <scope>NUCLEOTIDE SEQUENCE [LARGE SCALE GENOMIC DNA]</scope>
    <source>
        <strain evidence="13">AL3</strain>
        <tissue evidence="13">Liver</tissue>
    </source>
</reference>
<evidence type="ECO:0000256" key="4">
    <source>
        <dbReference type="ARBA" id="ARBA00007372"/>
    </source>
</evidence>
<evidence type="ECO:0000256" key="5">
    <source>
        <dbReference type="ARBA" id="ARBA00022448"/>
    </source>
</evidence>
<dbReference type="PANTHER" id="PTHR21268:SF2">
    <property type="entry name" value="NADH DEHYDROGENASE [UBIQUINONE] IRON-SULFUR PROTEIN 5"/>
    <property type="match status" value="1"/>
</dbReference>
<keyword evidence="7" id="KW-0999">Mitochondrion inner membrane</keyword>
<keyword evidence="11 12" id="KW-1015">Disulfide bond</keyword>
<dbReference type="GO" id="GO:0005743">
    <property type="term" value="C:mitochondrial inner membrane"/>
    <property type="evidence" value="ECO:0007669"/>
    <property type="project" value="UniProtKB-SubCell"/>
</dbReference>